<keyword evidence="5" id="KW-0378">Hydrolase</keyword>
<comment type="subcellular location">
    <subcellularLocation>
        <location evidence="1">Cytoplasm</location>
        <location evidence="1">Cytoskeleton</location>
    </subcellularLocation>
</comment>
<evidence type="ECO:0000256" key="7">
    <source>
        <dbReference type="ARBA" id="ARBA00023212"/>
    </source>
</evidence>
<comment type="caution">
    <text evidence="13">The sequence shown here is derived from an EMBL/GenBank/DDBJ whole genome shotgun (WGS) entry which is preliminary data.</text>
</comment>
<feature type="compositionally biased region" description="Low complexity" evidence="9">
    <location>
        <begin position="919"/>
        <end position="928"/>
    </location>
</feature>
<dbReference type="GO" id="GO:0004722">
    <property type="term" value="F:protein serine/threonine phosphatase activity"/>
    <property type="evidence" value="ECO:0007669"/>
    <property type="project" value="UniProtKB-EC"/>
</dbReference>
<feature type="region of interest" description="Disordered" evidence="9">
    <location>
        <begin position="1415"/>
        <end position="1471"/>
    </location>
</feature>
<organism evidence="13 14">
    <name type="scientific">Stylophora pistillata</name>
    <name type="common">Smooth cauliflower coral</name>
    <dbReference type="NCBI Taxonomy" id="50429"/>
    <lineage>
        <taxon>Eukaryota</taxon>
        <taxon>Metazoa</taxon>
        <taxon>Cnidaria</taxon>
        <taxon>Anthozoa</taxon>
        <taxon>Hexacorallia</taxon>
        <taxon>Scleractinia</taxon>
        <taxon>Astrocoeniina</taxon>
        <taxon>Pocilloporidae</taxon>
        <taxon>Stylophora</taxon>
    </lineage>
</organism>
<dbReference type="InterPro" id="IPR043588">
    <property type="entry name" value="SSH-N"/>
</dbReference>
<feature type="compositionally biased region" description="Polar residues" evidence="9">
    <location>
        <begin position="498"/>
        <end position="524"/>
    </location>
</feature>
<feature type="compositionally biased region" description="Acidic residues" evidence="9">
    <location>
        <begin position="21"/>
        <end position="31"/>
    </location>
</feature>
<feature type="region of interest" description="Disordered" evidence="9">
    <location>
        <begin position="573"/>
        <end position="604"/>
    </location>
</feature>
<dbReference type="Pfam" id="PF08766">
    <property type="entry name" value="DEK_C"/>
    <property type="match status" value="1"/>
</dbReference>
<dbReference type="SUPFAM" id="SSF52799">
    <property type="entry name" value="(Phosphotyrosine protein) phosphatases II"/>
    <property type="match status" value="1"/>
</dbReference>
<feature type="region of interest" description="Disordered" evidence="9">
    <location>
        <begin position="696"/>
        <end position="749"/>
    </location>
</feature>
<dbReference type="InterPro" id="IPR043587">
    <property type="entry name" value="Phosphatase_SSH-like"/>
</dbReference>
<proteinExistence type="inferred from homology"/>
<feature type="region of interest" description="Disordered" evidence="9">
    <location>
        <begin position="1217"/>
        <end position="1289"/>
    </location>
</feature>
<feature type="region of interest" description="Disordered" evidence="9">
    <location>
        <begin position="766"/>
        <end position="803"/>
    </location>
</feature>
<dbReference type="InterPro" id="IPR016130">
    <property type="entry name" value="Tyr_Pase_AS"/>
</dbReference>
<dbReference type="GO" id="GO:0030837">
    <property type="term" value="P:negative regulation of actin filament polymerization"/>
    <property type="evidence" value="ECO:0007669"/>
    <property type="project" value="InterPro"/>
</dbReference>
<feature type="region of interest" description="Disordered" evidence="9">
    <location>
        <begin position="1192"/>
        <end position="1211"/>
    </location>
</feature>
<dbReference type="Pfam" id="PF00782">
    <property type="entry name" value="DSPc"/>
    <property type="match status" value="1"/>
</dbReference>
<dbReference type="PANTHER" id="PTHR45864">
    <property type="entry name" value="SLINGSHOT PROTEIN PHOSPHATASE HOMOLOG"/>
    <property type="match status" value="1"/>
</dbReference>
<dbReference type="InterPro" id="IPR000340">
    <property type="entry name" value="Dual-sp_phosphatase_cat-dom"/>
</dbReference>
<evidence type="ECO:0000256" key="6">
    <source>
        <dbReference type="ARBA" id="ARBA00022912"/>
    </source>
</evidence>
<feature type="compositionally biased region" description="Basic and acidic residues" evidence="9">
    <location>
        <begin position="769"/>
        <end position="781"/>
    </location>
</feature>
<feature type="region of interest" description="Disordered" evidence="9">
    <location>
        <begin position="896"/>
        <end position="939"/>
    </location>
</feature>
<feature type="region of interest" description="Disordered" evidence="9">
    <location>
        <begin position="476"/>
        <end position="538"/>
    </location>
</feature>
<feature type="compositionally biased region" description="Basic and acidic residues" evidence="9">
    <location>
        <begin position="1228"/>
        <end position="1247"/>
    </location>
</feature>
<keyword evidence="4" id="KW-0963">Cytoplasm</keyword>
<dbReference type="EC" id="3.1.3.16" evidence="3"/>
<dbReference type="PROSITE" id="PS50054">
    <property type="entry name" value="TYR_PHOSPHATASE_DUAL"/>
    <property type="match status" value="1"/>
</dbReference>
<evidence type="ECO:0000256" key="8">
    <source>
        <dbReference type="ARBA" id="ARBA00048336"/>
    </source>
</evidence>
<evidence type="ECO:0000256" key="1">
    <source>
        <dbReference type="ARBA" id="ARBA00004245"/>
    </source>
</evidence>
<feature type="compositionally biased region" description="Polar residues" evidence="9">
    <location>
        <begin position="8"/>
        <end position="20"/>
    </location>
</feature>
<dbReference type="PROSITE" id="PS00383">
    <property type="entry name" value="TYR_PHOSPHATASE_1"/>
    <property type="match status" value="1"/>
</dbReference>
<feature type="compositionally biased region" description="Basic and acidic residues" evidence="9">
    <location>
        <begin position="1437"/>
        <end position="1453"/>
    </location>
</feature>
<dbReference type="Proteomes" id="UP000225706">
    <property type="component" value="Unassembled WGS sequence"/>
</dbReference>
<feature type="compositionally biased region" description="Polar residues" evidence="9">
    <location>
        <begin position="573"/>
        <end position="583"/>
    </location>
</feature>
<dbReference type="STRING" id="50429.A0A2B4SPW8"/>
<dbReference type="PROSITE" id="PS50056">
    <property type="entry name" value="TYR_PHOSPHATASE_2"/>
    <property type="match status" value="1"/>
</dbReference>
<evidence type="ECO:0000256" key="9">
    <source>
        <dbReference type="SAM" id="MobiDB-lite"/>
    </source>
</evidence>
<feature type="region of interest" description="Disordered" evidence="9">
    <location>
        <begin position="1018"/>
        <end position="1047"/>
    </location>
</feature>
<comment type="similarity">
    <text evidence="2">Belongs to the protein-tyrosine phosphatase family.</text>
</comment>
<dbReference type="FunFam" id="3.90.190.10:FF:000004">
    <property type="entry name" value="Protein phosphatase Slingshot homolog 2"/>
    <property type="match status" value="1"/>
</dbReference>
<feature type="domain" description="Tyrosine-protein phosphatase" evidence="10">
    <location>
        <begin position="284"/>
        <end position="425"/>
    </location>
</feature>
<evidence type="ECO:0000259" key="10">
    <source>
        <dbReference type="PROSITE" id="PS50054"/>
    </source>
</evidence>
<feature type="compositionally biased region" description="Basic and acidic residues" evidence="9">
    <location>
        <begin position="1312"/>
        <end position="1331"/>
    </location>
</feature>
<evidence type="ECO:0000259" key="11">
    <source>
        <dbReference type="PROSITE" id="PS50056"/>
    </source>
</evidence>
<dbReference type="CDD" id="cd14513">
    <property type="entry name" value="DSP_slingshot"/>
    <property type="match status" value="1"/>
</dbReference>
<feature type="region of interest" description="Disordered" evidence="9">
    <location>
        <begin position="1061"/>
        <end position="1147"/>
    </location>
</feature>
<feature type="region of interest" description="Disordered" evidence="9">
    <location>
        <begin position="1483"/>
        <end position="1505"/>
    </location>
</feature>
<feature type="domain" description="DEK-C" evidence="12">
    <location>
        <begin position="225"/>
        <end position="280"/>
    </location>
</feature>
<feature type="compositionally biased region" description="Acidic residues" evidence="9">
    <location>
        <begin position="720"/>
        <end position="731"/>
    </location>
</feature>
<name>A0A2B4SPW8_STYPI</name>
<comment type="catalytic activity">
    <reaction evidence="8">
        <text>O-phospho-L-threonyl-[protein] + H2O = L-threonyl-[protein] + phosphate</text>
        <dbReference type="Rhea" id="RHEA:47004"/>
        <dbReference type="Rhea" id="RHEA-COMP:11060"/>
        <dbReference type="Rhea" id="RHEA-COMP:11605"/>
        <dbReference type="ChEBI" id="CHEBI:15377"/>
        <dbReference type="ChEBI" id="CHEBI:30013"/>
        <dbReference type="ChEBI" id="CHEBI:43474"/>
        <dbReference type="ChEBI" id="CHEBI:61977"/>
        <dbReference type="EC" id="3.1.3.16"/>
    </reaction>
</comment>
<feature type="compositionally biased region" description="Basic and acidic residues" evidence="9">
    <location>
        <begin position="1417"/>
        <end position="1426"/>
    </location>
</feature>
<dbReference type="EMBL" id="LSMT01000040">
    <property type="protein sequence ID" value="PFX31159.1"/>
    <property type="molecule type" value="Genomic_DNA"/>
</dbReference>
<dbReference type="GO" id="GO:0003779">
    <property type="term" value="F:actin binding"/>
    <property type="evidence" value="ECO:0007669"/>
    <property type="project" value="InterPro"/>
</dbReference>
<keyword evidence="7" id="KW-0206">Cytoskeleton</keyword>
<keyword evidence="14" id="KW-1185">Reference proteome</keyword>
<feature type="region of interest" description="Disordered" evidence="9">
    <location>
        <begin position="1311"/>
        <end position="1360"/>
    </location>
</feature>
<feature type="compositionally biased region" description="Basic and acidic residues" evidence="9">
    <location>
        <begin position="961"/>
        <end position="986"/>
    </location>
</feature>
<feature type="compositionally biased region" description="Basic and acidic residues" evidence="9">
    <location>
        <begin position="584"/>
        <end position="598"/>
    </location>
</feature>
<gene>
    <name evidence="13" type="primary">SSH1</name>
    <name evidence="13" type="ORF">AWC38_SpisGene4051</name>
</gene>
<evidence type="ECO:0000256" key="2">
    <source>
        <dbReference type="ARBA" id="ARBA00009580"/>
    </source>
</evidence>
<evidence type="ECO:0000256" key="4">
    <source>
        <dbReference type="ARBA" id="ARBA00022490"/>
    </source>
</evidence>
<feature type="region of interest" description="Disordered" evidence="9">
    <location>
        <begin position="1"/>
        <end position="36"/>
    </location>
</feature>
<dbReference type="InterPro" id="IPR020422">
    <property type="entry name" value="TYR_PHOSPHATASE_DUAL_dom"/>
</dbReference>
<dbReference type="InterPro" id="IPR000387">
    <property type="entry name" value="Tyr_Pase_dom"/>
</dbReference>
<feature type="region of interest" description="Disordered" evidence="9">
    <location>
        <begin position="853"/>
        <end position="875"/>
    </location>
</feature>
<feature type="compositionally biased region" description="Basic and acidic residues" evidence="9">
    <location>
        <begin position="1132"/>
        <end position="1146"/>
    </location>
</feature>
<keyword evidence="6" id="KW-0904">Protein phosphatase</keyword>
<protein>
    <recommendedName>
        <fullName evidence="3">protein-serine/threonine phosphatase</fullName>
        <ecNumber evidence="3">3.1.3.16</ecNumber>
    </recommendedName>
</protein>
<dbReference type="SMART" id="SM00195">
    <property type="entry name" value="DSPc"/>
    <property type="match status" value="1"/>
</dbReference>
<feature type="compositionally biased region" description="Basic and acidic residues" evidence="9">
    <location>
        <begin position="1025"/>
        <end position="1036"/>
    </location>
</feature>
<dbReference type="OrthoDB" id="5967823at2759"/>
<sequence length="1567" mass="175894">MSLVTVLRSPSTSDSTSLATEESDIDEDQEDSSLSRSRASSFEGFFASKGAAYALPDGDFARRATKHGGEMQLHLQAMVNLLRDEDVLRLVIKLECQYPNRIRYLTIVSAFGPDEEEQSIIMGVDWTDKATIGLVVPLYRDTVIKLDGDGGFKMTSAEKTFIFKPISVQTMWTALQWIHKCSENARKHNYYYTNCTSHAWVDYYYRKISSDRVCMNEWQQMDELESKRPESPIGTAYVMMRVDLEEVTCRQIRNMLEEDTQMELKEYRSFIDEEMLTILGQMDSASKIFDHVYLGSEWNASNLEELKENGIGYILNITREIDNFFPGTFNYHNIRVYDLDDTELLHHWDYTYKFIQRAKNAGSKVLVHCRMGISRSASTVIAYGMKEYGWSLGDTMKYVKARRNVVQPNAGFWKQLITYEGILNSSKHRFNKIFRHGSFSSDAEELSKSAAGAVQKRKKEEQSQATVQQEVAVTANNFSKETESDSNLKEGVLPFDSEGTSSVAEDTTVNADNVFTSEGATQEGSEVDCVPAPSSPTAMGSNLMVESREEECVGTNSVRGSLEVSEIVQKSSLQRVSSVPSLSNDDHKGKELDSESTGKFRRSCSLRERGPRKLQLFQDSAKAMSASDENLKGFERKKREILDLEEIKNKECTEGLSSVVTKPQGSLLRDLDGVLESGFVKRHSRKFEGGVHFVPSVTLSDDVDPKAEEESTFELSKTDEDGDEITEDTEEQTFQSEEPEPGVVRKHKEGYELKYRESLKRRALLQRGVSEEAKTVKHEGNETEGEPVGDNDSPSLQAQEGEECGRIQGVLVEALVQKVNEDMKKTVSARKISASKKEQELRVFVQQAGEQMKEALDSVDDEPSKASSNNSLFDDNRCEEISDTCIVKSNSLKDKQEVLSKSTSAEPRQPVAFKNDSKSSTVTETSEVLDSGTDGGEDVENVLQRGLVKRHTLLIEGKLQQPEHDSEKERESQEEKESAGSNDREIVKELVKSEVCDASQEEVNSGCTLIPSIESTDQIIPVKTEIPESSKEREDTGSDQDATDIPARGLVKRHTLLIEGKLQPLDQELGQDGVKELGGKDSEILKDQEASQWEGDVDKDRDQLDLNVAPDANISVEPIAEGGKLSDMSDAAEDKGSEQDTEDIPKRGLVKRHTLLIEGKIQPLDQQLDKDIEKEVKDGVVALENESIKNEDHLRYQIERPGGTSGDQLDEVDQDNKTAAGLVKRQKQRIEEKLLPAEEHREDREQELSGNETVTVEADDDGEVCQGSDEKVEDDSHEDQLQEKELNELGVDTSSVVKVKQQTQHLEGIIRVAHDGDKVKRQSSKEEDPKCSEQSPKVVIVPRSSSDETTEDGAVDTGNEERMEVLSDRAVNKALNKAQEKLDFEKVNLEPEKEQPVDWEYANVRQRTQIFETIMGRSDKDIQKDDGESENQTNSLRRHESMSKVFRASEKPAMRRRSVSDVTKPVSSGSDRKVGYTIQFKQKVAESSGSSSLPRDWSPFDNKHKREDKGLCPKVVFSSEIIHQGELKEKSNVELIDNQDRENQACQSIKETVQVLDSKNKKIITSN</sequence>
<accession>A0A2B4SPW8</accession>
<feature type="compositionally biased region" description="Basic and acidic residues" evidence="9">
    <location>
        <begin position="1073"/>
        <end position="1089"/>
    </location>
</feature>
<dbReference type="InterPro" id="IPR014876">
    <property type="entry name" value="DEK_C"/>
</dbReference>
<dbReference type="GO" id="GO:0005856">
    <property type="term" value="C:cytoskeleton"/>
    <property type="evidence" value="ECO:0007669"/>
    <property type="project" value="UniProtKB-SubCell"/>
</dbReference>
<evidence type="ECO:0000313" key="13">
    <source>
        <dbReference type="EMBL" id="PFX31159.1"/>
    </source>
</evidence>
<feature type="region of interest" description="Disordered" evidence="9">
    <location>
        <begin position="954"/>
        <end position="986"/>
    </location>
</feature>
<evidence type="ECO:0000313" key="14">
    <source>
        <dbReference type="Proteomes" id="UP000225706"/>
    </source>
</evidence>
<feature type="compositionally biased region" description="Basic and acidic residues" evidence="9">
    <location>
        <begin position="1278"/>
        <end position="1287"/>
    </location>
</feature>
<dbReference type="InterPro" id="IPR029021">
    <property type="entry name" value="Prot-tyrosine_phosphatase-like"/>
</dbReference>
<dbReference type="PROSITE" id="PS51998">
    <property type="entry name" value="DEK_C"/>
    <property type="match status" value="1"/>
</dbReference>
<evidence type="ECO:0000259" key="12">
    <source>
        <dbReference type="PROSITE" id="PS51998"/>
    </source>
</evidence>
<reference evidence="14" key="1">
    <citation type="journal article" date="2017" name="bioRxiv">
        <title>Comparative analysis of the genomes of Stylophora pistillata and Acropora digitifera provides evidence for extensive differences between species of corals.</title>
        <authorList>
            <person name="Voolstra C.R."/>
            <person name="Li Y."/>
            <person name="Liew Y.J."/>
            <person name="Baumgarten S."/>
            <person name="Zoccola D."/>
            <person name="Flot J.-F."/>
            <person name="Tambutte S."/>
            <person name="Allemand D."/>
            <person name="Aranda M."/>
        </authorList>
    </citation>
    <scope>NUCLEOTIDE SEQUENCE [LARGE SCALE GENOMIC DNA]</scope>
</reference>
<feature type="domain" description="Tyrosine specific protein phosphatases" evidence="11">
    <location>
        <begin position="349"/>
        <end position="403"/>
    </location>
</feature>
<dbReference type="Pfam" id="PF23040">
    <property type="entry name" value="PH_SSH1-like_1st"/>
    <property type="match status" value="1"/>
</dbReference>
<dbReference type="PANTHER" id="PTHR45864:SF2">
    <property type="entry name" value="PROTEIN PHOSPHATASE SLINGSHOT"/>
    <property type="match status" value="1"/>
</dbReference>
<dbReference type="Gene3D" id="3.90.190.10">
    <property type="entry name" value="Protein tyrosine phosphatase superfamily"/>
    <property type="match status" value="1"/>
</dbReference>
<evidence type="ECO:0000256" key="5">
    <source>
        <dbReference type="ARBA" id="ARBA00022801"/>
    </source>
</evidence>
<evidence type="ECO:0000256" key="3">
    <source>
        <dbReference type="ARBA" id="ARBA00013081"/>
    </source>
</evidence>